<dbReference type="Pfam" id="PF01475">
    <property type="entry name" value="FUR"/>
    <property type="match status" value="1"/>
</dbReference>
<dbReference type="EMBL" id="WJBB01000024">
    <property type="protein sequence ID" value="MBC3798279.1"/>
    <property type="molecule type" value="Genomic_DNA"/>
</dbReference>
<proteinExistence type="inferred from homology"/>
<keyword evidence="5" id="KW-0238">DNA-binding</keyword>
<dbReference type="SUPFAM" id="SSF46785">
    <property type="entry name" value="Winged helix' DNA-binding domain"/>
    <property type="match status" value="1"/>
</dbReference>
<evidence type="ECO:0000313" key="8">
    <source>
        <dbReference type="Proteomes" id="UP000653358"/>
    </source>
</evidence>
<evidence type="ECO:0000256" key="6">
    <source>
        <dbReference type="ARBA" id="ARBA00023163"/>
    </source>
</evidence>
<dbReference type="InterPro" id="IPR043135">
    <property type="entry name" value="Fur_C"/>
</dbReference>
<evidence type="ECO:0000256" key="3">
    <source>
        <dbReference type="ARBA" id="ARBA00022833"/>
    </source>
</evidence>
<gene>
    <name evidence="7" type="ORF">GH807_14695</name>
</gene>
<name>A0ABR6WP56_9FIRM</name>
<dbReference type="Gene3D" id="3.30.1490.190">
    <property type="match status" value="1"/>
</dbReference>
<keyword evidence="8" id="KW-1185">Reference proteome</keyword>
<accession>A0ABR6WP56</accession>
<evidence type="ECO:0000256" key="4">
    <source>
        <dbReference type="ARBA" id="ARBA00023015"/>
    </source>
</evidence>
<dbReference type="Proteomes" id="UP000653358">
    <property type="component" value="Unassembled WGS sequence"/>
</dbReference>
<dbReference type="PANTHER" id="PTHR33202:SF7">
    <property type="entry name" value="FERRIC UPTAKE REGULATION PROTEIN"/>
    <property type="match status" value="1"/>
</dbReference>
<dbReference type="RefSeq" id="WP_148604611.1">
    <property type="nucleotide sequence ID" value="NZ_RXYB01000015.1"/>
</dbReference>
<protein>
    <submittedName>
        <fullName evidence="7">Transcriptional repressor</fullName>
    </submittedName>
</protein>
<evidence type="ECO:0000256" key="1">
    <source>
        <dbReference type="ARBA" id="ARBA00007957"/>
    </source>
</evidence>
<evidence type="ECO:0000256" key="5">
    <source>
        <dbReference type="ARBA" id="ARBA00023125"/>
    </source>
</evidence>
<organism evidence="7 8">
    <name type="scientific">Acetobacterium tundrae</name>
    <dbReference type="NCBI Taxonomy" id="132932"/>
    <lineage>
        <taxon>Bacteria</taxon>
        <taxon>Bacillati</taxon>
        <taxon>Bacillota</taxon>
        <taxon>Clostridia</taxon>
        <taxon>Eubacteriales</taxon>
        <taxon>Eubacteriaceae</taxon>
        <taxon>Acetobacterium</taxon>
    </lineage>
</organism>
<evidence type="ECO:0000256" key="2">
    <source>
        <dbReference type="ARBA" id="ARBA00022491"/>
    </source>
</evidence>
<dbReference type="InterPro" id="IPR002481">
    <property type="entry name" value="FUR"/>
</dbReference>
<comment type="similarity">
    <text evidence="1">Belongs to the Fur family.</text>
</comment>
<dbReference type="InterPro" id="IPR036388">
    <property type="entry name" value="WH-like_DNA-bd_sf"/>
</dbReference>
<dbReference type="Gene3D" id="1.10.10.10">
    <property type="entry name" value="Winged helix-like DNA-binding domain superfamily/Winged helix DNA-binding domain"/>
    <property type="match status" value="1"/>
</dbReference>
<comment type="caution">
    <text evidence="7">The sequence shown here is derived from an EMBL/GenBank/DDBJ whole genome shotgun (WGS) entry which is preliminary data.</text>
</comment>
<reference evidence="7 8" key="1">
    <citation type="journal article" date="2020" name="mSystems">
        <title>Defining Genomic and Predicted Metabolic Features of the Acetobacterium Genus.</title>
        <authorList>
            <person name="Ross D.E."/>
            <person name="Marshall C.W."/>
            <person name="Gulliver D."/>
            <person name="May H.D."/>
            <person name="Norman R.S."/>
        </authorList>
    </citation>
    <scope>NUCLEOTIDE SEQUENCE [LARGE SCALE GENOMIC DNA]</scope>
    <source>
        <strain evidence="7 8">DSM 9173</strain>
    </source>
</reference>
<dbReference type="InterPro" id="IPR036390">
    <property type="entry name" value="WH_DNA-bd_sf"/>
</dbReference>
<dbReference type="PANTHER" id="PTHR33202">
    <property type="entry name" value="ZINC UPTAKE REGULATION PROTEIN"/>
    <property type="match status" value="1"/>
</dbReference>
<keyword evidence="6" id="KW-0804">Transcription</keyword>
<sequence length="151" mass="17272">MSEISSHKEALKHSGLKNTKQRNSILNILEKSTQPLTADQIYVALINEKTAINLSTIYRVLNTLAEKNLIIKSSSVSDNKTLFELNSLEHKHHLVCVECKKIIMVDECPFEEYEKKLKEKMGFTILGHKLEIYGICNNCQKKNEKNNKPTV</sequence>
<keyword evidence="4" id="KW-0805">Transcription regulation</keyword>
<evidence type="ECO:0000313" key="7">
    <source>
        <dbReference type="EMBL" id="MBC3798279.1"/>
    </source>
</evidence>
<keyword evidence="3" id="KW-0862">Zinc</keyword>
<keyword evidence="2" id="KW-0678">Repressor</keyword>
<dbReference type="CDD" id="cd07153">
    <property type="entry name" value="Fur_like"/>
    <property type="match status" value="1"/>
</dbReference>